<accession>A0A0L6V3S3</accession>
<reference evidence="2 3" key="1">
    <citation type="submission" date="2015-08" db="EMBL/GenBank/DDBJ databases">
        <title>Next Generation Sequencing and Analysis of the Genome of Puccinia sorghi L Schw, the Causal Agent of Maize Common Rust.</title>
        <authorList>
            <person name="Rochi L."/>
            <person name="Burguener G."/>
            <person name="Darino M."/>
            <person name="Turjanski A."/>
            <person name="Kreff E."/>
            <person name="Dieguez M.J."/>
            <person name="Sacco F."/>
        </authorList>
    </citation>
    <scope>NUCLEOTIDE SEQUENCE [LARGE SCALE GENOMIC DNA]</scope>
    <source>
        <strain evidence="2 3">RO10H11247</strain>
    </source>
</reference>
<evidence type="ECO:0000256" key="1">
    <source>
        <dbReference type="SAM" id="Phobius"/>
    </source>
</evidence>
<evidence type="ECO:0000313" key="2">
    <source>
        <dbReference type="EMBL" id="KNZ55359.1"/>
    </source>
</evidence>
<dbReference type="VEuPathDB" id="FungiDB:VP01_26g6"/>
<evidence type="ECO:0000313" key="3">
    <source>
        <dbReference type="Proteomes" id="UP000037035"/>
    </source>
</evidence>
<organism evidence="2 3">
    <name type="scientific">Puccinia sorghi</name>
    <dbReference type="NCBI Taxonomy" id="27349"/>
    <lineage>
        <taxon>Eukaryota</taxon>
        <taxon>Fungi</taxon>
        <taxon>Dikarya</taxon>
        <taxon>Basidiomycota</taxon>
        <taxon>Pucciniomycotina</taxon>
        <taxon>Pucciniomycetes</taxon>
        <taxon>Pucciniales</taxon>
        <taxon>Pucciniaceae</taxon>
        <taxon>Puccinia</taxon>
    </lineage>
</organism>
<dbReference type="AlphaFoldDB" id="A0A0L6V3S3"/>
<gene>
    <name evidence="2" type="ORF">VP01_26g6</name>
</gene>
<sequence length="441" mass="51585">MSPSLEFLKSFYLKLGAGYATPINWISDPQKSRPISRTPSDCAYLPCCYLHFCNSRYLSYLVRILHHVPLHLYNIYANRNKSYERFYTRIFVEKDPRNKISKFCHQKAYHTLNQNFHFNLINVKYDSFEQFGGFLTASLVSMVIVITLAPMWTTPCQQQFRTSGQLDWNFHCKNLGALRFKNEIYLFLFKTVVSHRGNITIPDIPQEVALVVNSQVLVFIRTTLLIMSNFLFFCPGPDQMFCQVFSYSFIFCHFILFLYANFYILSLHIINRHLKLSVNYHKITTLMKSFQCLFALKISPMSASEPSLKIYKLILPLGWILRLSTNSLNILYLFYFNWKYLPSSSTLPIVFPESSRTFIHLVGLHLPHKCTHLFLKKFPVCLSRKNPMGNLDFPSCKRLRRSFQDLNTEYISPDIFTFTGNIFHLPSQKTFINTHSTTQAP</sequence>
<feature type="transmembrane region" description="Helical" evidence="1">
    <location>
        <begin position="131"/>
        <end position="152"/>
    </location>
</feature>
<dbReference type="EMBL" id="LAVV01007613">
    <property type="protein sequence ID" value="KNZ55359.1"/>
    <property type="molecule type" value="Genomic_DNA"/>
</dbReference>
<feature type="transmembrane region" description="Helical" evidence="1">
    <location>
        <begin position="244"/>
        <end position="265"/>
    </location>
</feature>
<protein>
    <submittedName>
        <fullName evidence="2">Uncharacterized protein</fullName>
    </submittedName>
</protein>
<keyword evidence="1" id="KW-0812">Transmembrane</keyword>
<keyword evidence="1" id="KW-1133">Transmembrane helix</keyword>
<name>A0A0L6V3S3_9BASI</name>
<comment type="caution">
    <text evidence="2">The sequence shown here is derived from an EMBL/GenBank/DDBJ whole genome shotgun (WGS) entry which is preliminary data.</text>
</comment>
<keyword evidence="3" id="KW-1185">Reference proteome</keyword>
<keyword evidence="1" id="KW-0472">Membrane</keyword>
<proteinExistence type="predicted"/>
<feature type="transmembrane region" description="Helical" evidence="1">
    <location>
        <begin position="208"/>
        <end position="232"/>
    </location>
</feature>
<dbReference type="Proteomes" id="UP000037035">
    <property type="component" value="Unassembled WGS sequence"/>
</dbReference>